<evidence type="ECO:0000313" key="2">
    <source>
        <dbReference type="Proteomes" id="UP000318447"/>
    </source>
</evidence>
<comment type="caution">
    <text evidence="1">The sequence shown here is derived from an EMBL/GenBank/DDBJ whole genome shotgun (WGS) entry which is preliminary data.</text>
</comment>
<dbReference type="AlphaFoldDB" id="A0A504XJS6"/>
<protein>
    <submittedName>
        <fullName evidence="1">Uncharacterized protein</fullName>
    </submittedName>
</protein>
<organism evidence="1 2">
    <name type="scientific">Leishmania donovani</name>
    <dbReference type="NCBI Taxonomy" id="5661"/>
    <lineage>
        <taxon>Eukaryota</taxon>
        <taxon>Discoba</taxon>
        <taxon>Euglenozoa</taxon>
        <taxon>Kinetoplastea</taxon>
        <taxon>Metakinetoplastina</taxon>
        <taxon>Trypanosomatida</taxon>
        <taxon>Trypanosomatidae</taxon>
        <taxon>Leishmaniinae</taxon>
        <taxon>Leishmania</taxon>
    </lineage>
</organism>
<dbReference type="EMBL" id="RHLC01000016">
    <property type="protein sequence ID" value="TPP47539.1"/>
    <property type="molecule type" value="Genomic_DNA"/>
</dbReference>
<proteinExistence type="predicted"/>
<name>A0A504XJS6_LEIDO</name>
<reference evidence="2" key="1">
    <citation type="submission" date="2019-02" db="EMBL/GenBank/DDBJ databases">
        <title>FDA dAtabase for Regulatory Grade micrObial Sequences (FDA-ARGOS): Supporting development and validation of Infectious Disease Dx tests.</title>
        <authorList>
            <person name="Duncan R."/>
            <person name="Fisher C."/>
            <person name="Tallon L."/>
            <person name="Sadzewicz L."/>
            <person name="Sengamalay N."/>
            <person name="Ott S."/>
            <person name="Godinez A."/>
            <person name="Nagaraj S."/>
            <person name="Vavikolanu K."/>
            <person name="Nadendla S."/>
            <person name="Aluvathingal J."/>
            <person name="Sichtig H."/>
        </authorList>
    </citation>
    <scope>NUCLEOTIDE SEQUENCE [LARGE SCALE GENOMIC DNA]</scope>
    <source>
        <strain evidence="2">FDAARGOS_361</strain>
    </source>
</reference>
<dbReference type="Proteomes" id="UP000318447">
    <property type="component" value="Unassembled WGS sequence"/>
</dbReference>
<accession>A0A504XJS6</accession>
<gene>
    <name evidence="1" type="ORF">CGC21_30905</name>
</gene>
<sequence>MPVKCIERCVALPDCAMFNPTRPQADFNERRPFEALEQDTTEMVLYPAEVGVPNMTKVARAGVAARVCQQRSGSGGAGEETRVVGARTKAEVFNCVPDMFWHVIEAVARTYYSEKLMNHIAFSRQHGRLLSLQKNSEISLPRYHVFTIAFSPRGEWEKVVATVLAHLCCG</sequence>
<evidence type="ECO:0000313" key="1">
    <source>
        <dbReference type="EMBL" id="TPP47539.1"/>
    </source>
</evidence>